<dbReference type="PATRIC" id="fig|1178515.4.peg.459"/>
<protein>
    <submittedName>
        <fullName evidence="2">Uncharacterized protein</fullName>
    </submittedName>
</protein>
<accession>A0A172TF01</accession>
<evidence type="ECO:0000313" key="2">
    <source>
        <dbReference type="EMBL" id="ANE45363.1"/>
    </source>
</evidence>
<evidence type="ECO:0000256" key="1">
    <source>
        <dbReference type="SAM" id="Phobius"/>
    </source>
</evidence>
<dbReference type="EMBL" id="CP011388">
    <property type="protein sequence ID" value="ANE45363.1"/>
    <property type="molecule type" value="Genomic_DNA"/>
</dbReference>
<keyword evidence="3" id="KW-1185">Reference proteome</keyword>
<dbReference type="Proteomes" id="UP000076927">
    <property type="component" value="Chromosome"/>
</dbReference>
<dbReference type="AlphaFoldDB" id="A0A172TF01"/>
<keyword evidence="1" id="KW-0472">Membrane</keyword>
<proteinExistence type="predicted"/>
<sequence>MDIRNPDMRKREWIFQVKFVGMLVLIVCGIWFAFKLVLPLYEYNIPNNRVDIQFGIEEFVGSPVSIHGIKDIVDKKLVLYVVNKTGQVGDAELSQGPFGKLKFERKGLGSMNIRSRVMETEEGQYLWIAGRNLVGIARAEASFYDADSLSLAVPTGNMFMVSAKLASRTQNSFAGEIKYFDRRGREIPPKQYMD</sequence>
<keyword evidence="1" id="KW-0812">Transmembrane</keyword>
<feature type="transmembrane region" description="Helical" evidence="1">
    <location>
        <begin position="20"/>
        <end position="41"/>
    </location>
</feature>
<dbReference type="STRING" id="1178515.SY83_02375"/>
<dbReference type="OrthoDB" id="2678556at2"/>
<keyword evidence="1" id="KW-1133">Transmembrane helix</keyword>
<reference evidence="2 3" key="1">
    <citation type="submission" date="2015-01" db="EMBL/GenBank/DDBJ databases">
        <title>Paenibacillus swuensis/DY6/whole genome sequencing.</title>
        <authorList>
            <person name="Kim M.K."/>
            <person name="Srinivasan S."/>
            <person name="Lee J.-J."/>
        </authorList>
    </citation>
    <scope>NUCLEOTIDE SEQUENCE [LARGE SCALE GENOMIC DNA]</scope>
    <source>
        <strain evidence="2 3">DY6</strain>
    </source>
</reference>
<name>A0A172TF01_9BACL</name>
<evidence type="ECO:0000313" key="3">
    <source>
        <dbReference type="Proteomes" id="UP000076927"/>
    </source>
</evidence>
<dbReference type="KEGG" id="pswu:SY83_02375"/>
<gene>
    <name evidence="2" type="ORF">SY83_02375</name>
</gene>
<organism evidence="2 3">
    <name type="scientific">Paenibacillus swuensis</name>
    <dbReference type="NCBI Taxonomy" id="1178515"/>
    <lineage>
        <taxon>Bacteria</taxon>
        <taxon>Bacillati</taxon>
        <taxon>Bacillota</taxon>
        <taxon>Bacilli</taxon>
        <taxon>Bacillales</taxon>
        <taxon>Paenibacillaceae</taxon>
        <taxon>Paenibacillus</taxon>
    </lineage>
</organism>